<organism evidence="2 3">
    <name type="scientific">Apiosordaria backusii</name>
    <dbReference type="NCBI Taxonomy" id="314023"/>
    <lineage>
        <taxon>Eukaryota</taxon>
        <taxon>Fungi</taxon>
        <taxon>Dikarya</taxon>
        <taxon>Ascomycota</taxon>
        <taxon>Pezizomycotina</taxon>
        <taxon>Sordariomycetes</taxon>
        <taxon>Sordariomycetidae</taxon>
        <taxon>Sordariales</taxon>
        <taxon>Lasiosphaeriaceae</taxon>
        <taxon>Apiosordaria</taxon>
    </lineage>
</organism>
<protein>
    <submittedName>
        <fullName evidence="2">Uncharacterized protein</fullName>
    </submittedName>
</protein>
<accession>A0AA40BMI5</accession>
<feature type="compositionally biased region" description="Gly residues" evidence="1">
    <location>
        <begin position="15"/>
        <end position="24"/>
    </location>
</feature>
<sequence length="120" mass="12787">MVSSSYHSTSVTPGAGAGTGGGSSLGRFSQPSQLWEAALGLLTAIISYVRVEDEMFDEILELVVDVLPGHPELREALETVNGDAVWLGLYERGLLLGVVGPEQQQQPVMEGFGFVRVGVR</sequence>
<comment type="caution">
    <text evidence="2">The sequence shown here is derived from an EMBL/GenBank/DDBJ whole genome shotgun (WGS) entry which is preliminary data.</text>
</comment>
<evidence type="ECO:0000256" key="1">
    <source>
        <dbReference type="SAM" id="MobiDB-lite"/>
    </source>
</evidence>
<name>A0AA40BMI5_9PEZI</name>
<evidence type="ECO:0000313" key="3">
    <source>
        <dbReference type="Proteomes" id="UP001172159"/>
    </source>
</evidence>
<gene>
    <name evidence="2" type="ORF">B0T21DRAFT_410445</name>
</gene>
<reference evidence="2" key="1">
    <citation type="submission" date="2023-06" db="EMBL/GenBank/DDBJ databases">
        <title>Genome-scale phylogeny and comparative genomics of the fungal order Sordariales.</title>
        <authorList>
            <consortium name="Lawrence Berkeley National Laboratory"/>
            <person name="Hensen N."/>
            <person name="Bonometti L."/>
            <person name="Westerberg I."/>
            <person name="Brannstrom I.O."/>
            <person name="Guillou S."/>
            <person name="Cros-Aarteil S."/>
            <person name="Calhoun S."/>
            <person name="Haridas S."/>
            <person name="Kuo A."/>
            <person name="Mondo S."/>
            <person name="Pangilinan J."/>
            <person name="Riley R."/>
            <person name="Labutti K."/>
            <person name="Andreopoulos B."/>
            <person name="Lipzen A."/>
            <person name="Chen C."/>
            <person name="Yanf M."/>
            <person name="Daum C."/>
            <person name="Ng V."/>
            <person name="Clum A."/>
            <person name="Steindorff A."/>
            <person name="Ohm R."/>
            <person name="Martin F."/>
            <person name="Silar P."/>
            <person name="Natvig D."/>
            <person name="Lalanne C."/>
            <person name="Gautier V."/>
            <person name="Ament-Velasquez S.L."/>
            <person name="Kruys A."/>
            <person name="Hutchinson M.I."/>
            <person name="Powell A.J."/>
            <person name="Barry K."/>
            <person name="Miller A.N."/>
            <person name="Grigoriev I.V."/>
            <person name="Debuchy R."/>
            <person name="Gladieux P."/>
            <person name="Thoren M.H."/>
            <person name="Johannesson H."/>
        </authorList>
    </citation>
    <scope>NUCLEOTIDE SEQUENCE</scope>
    <source>
        <strain evidence="2">CBS 540.89</strain>
    </source>
</reference>
<dbReference type="AlphaFoldDB" id="A0AA40BMI5"/>
<dbReference type="EMBL" id="JAUKTV010000005">
    <property type="protein sequence ID" value="KAK0736966.1"/>
    <property type="molecule type" value="Genomic_DNA"/>
</dbReference>
<feature type="region of interest" description="Disordered" evidence="1">
    <location>
        <begin position="1"/>
        <end position="24"/>
    </location>
</feature>
<proteinExistence type="predicted"/>
<evidence type="ECO:0000313" key="2">
    <source>
        <dbReference type="EMBL" id="KAK0736966.1"/>
    </source>
</evidence>
<keyword evidence="3" id="KW-1185">Reference proteome</keyword>
<dbReference type="Proteomes" id="UP001172159">
    <property type="component" value="Unassembled WGS sequence"/>
</dbReference>